<dbReference type="GO" id="GO:0003950">
    <property type="term" value="F:NAD+ poly-ADP-ribosyltransferase activity"/>
    <property type="evidence" value="ECO:0007669"/>
    <property type="project" value="UniProtKB-UniRule"/>
</dbReference>
<evidence type="ECO:0000256" key="12">
    <source>
        <dbReference type="ARBA" id="ARBA00023125"/>
    </source>
</evidence>
<feature type="compositionally biased region" description="Basic and acidic residues" evidence="17">
    <location>
        <begin position="344"/>
        <end position="372"/>
    </location>
</feature>
<evidence type="ECO:0000256" key="4">
    <source>
        <dbReference type="ARBA" id="ARBA00022679"/>
    </source>
</evidence>
<dbReference type="Gene3D" id="1.20.142.10">
    <property type="entry name" value="Poly(ADP-ribose) polymerase, regulatory domain"/>
    <property type="match status" value="1"/>
</dbReference>
<dbReference type="Pfam" id="PF26093">
    <property type="entry name" value="HTH_TGH"/>
    <property type="match status" value="1"/>
</dbReference>
<evidence type="ECO:0000256" key="17">
    <source>
        <dbReference type="SAM" id="MobiDB-lite"/>
    </source>
</evidence>
<dbReference type="GO" id="GO:0006302">
    <property type="term" value="P:double-strand break repair"/>
    <property type="evidence" value="ECO:0007669"/>
    <property type="project" value="TreeGrafter"/>
</dbReference>
<keyword evidence="6" id="KW-0479">Metal-binding</keyword>
<dbReference type="InterPro" id="IPR004102">
    <property type="entry name" value="Poly(ADP-ribose)pol_reg_dom"/>
</dbReference>
<comment type="catalytic activity">
    <reaction evidence="15">
        <text>NAD(+) + (ADP-D-ribosyl)n-acceptor = nicotinamide + (ADP-D-ribosyl)n+1-acceptor + H(+).</text>
        <dbReference type="EC" id="2.4.2.30"/>
    </reaction>
</comment>
<sequence length="1448" mass="161484">EEYTFLGTPLEELDQDEVPRKKYQPDLTVRDAQGRRRFHGAFTGGFSAGFFNTVGTKEGWAPTTFKSSRTNKSENVASRPEDFMDEEDLGVFGIAPKKVQVQDDFVDFAEQRKRVRDPPRMHDGPIPGSPPLKTLFKPVSQSIGVKLLNFMGWRQGQGIGERVKRGKTKQAEEQPTVKVYGCALPPGTESSEEEDVFAAEHTFAPADVDDVLYVPKDNQHGIGYVPLDKHSVLSAPIDIDKPTTTKCHLEKGKRKLAITGQAFGVGAFEEDDGDIYAREDMSQYSFELTDEPDDKPHKALPAIEGRRSKPLHDLTKTLEGFHLAKEPQAVMKFYPPPKIPGDFKPIHEAPRRERRRFEEPKSDLCKEKKTEHSGSVFDLVSPADREKLESIKNAGSAEAVKGITKSSSSQSSQPVSQSTSSSMTPVPVPALEPGKPMKPFARDEAKQRRFEQFLSLANSNRLEVFPAMQPLNMTEWEKERERKEFQRAAAICQPDQGLESRFVSTRTLKDDDTIDVPVDKAEETPDAAKAAQLGMFGKLTHDEFEWHPVDLLCRRFNVPNPYPNCGKVGLATVAVDKHAVFNFLTPSKKEEEPSKAPGDSEGPEQVAEPAASSPEVSRAMESKPGKEEVQDSSDESEEERPPLEFFNSIFSESSEDEDEKPEDGQAASGETTAPTEGVAGVAVQGSPVEVAKRPQRPSLGVFANLDFEKLNRRPAPEPLQDVHSSAASSTGPSSSSDKRPSPSKEIPDGSMYGPKLPPKGPCSVGTEAPGPAILHSTSSLHHSHKRKKKDHKSKSGRKQKKKLKSKLKKKKHKKHSKQAATKKSSGHESSDTGKSTDSSGEESPKYQKEPSYKDIMARKRKVEEVILIESDSDDGDAPVICIESDCPSDDGDTPVVTLDSGCPTHRSDAAAAGQSSEPIDDDDEFPSFSALMYEALHGERPREQEPEDMRAQVKATRPTRFIPSVDPLCTSLGPVIVYASSKAFYNAMLTQTCLQKNMNKFYAIQVLEDPCKRCYYFWCRWGRVGDKGIFSMKPCGTDVVMACTLFERKFFQKTKNEWSEHHNFVKYSGKYDMLKVDYTEADTESDNIEKRVVDLANDTIKSRLEPSLKHLMTIISDLKGMQQSVINMKFDVIKMPLGKLKREQIREGYKALCKIEDCINKSSSQKELMDACSNFYTCIPHSFKRSQRPEMIKTHEEVQMKMWLLEALEDIETALALMKKGMQDNYKHPLDKLYSSLGCELTEIDHRDSDFCLIRQAITNTHGKTHVGYRLCVQSVFRVDKKSKEFSSVGNHRMLWHGSRASNFAGILSQGLRIAPPDVPCNGYMFGKGVYFADCASKSANYCLRDQESKEGLLLLCEVSLGDMHLRTVSMPRGESLPSGKHSVKGVGSFFPDPWGDAVMKTGVPIACGPLLKCPSIKSSLMYNEYIVYKTNQVRMAYLVRVKFDWSC</sequence>
<dbReference type="PANTHER" id="PTHR10459">
    <property type="entry name" value="DNA LIGASE"/>
    <property type="match status" value="1"/>
</dbReference>
<dbReference type="SUPFAM" id="SSF47587">
    <property type="entry name" value="Domain of poly(ADP-ribose) polymerase"/>
    <property type="match status" value="1"/>
</dbReference>
<evidence type="ECO:0000259" key="20">
    <source>
        <dbReference type="PROSITE" id="PS51060"/>
    </source>
</evidence>
<dbReference type="InterPro" id="IPR036616">
    <property type="entry name" value="Poly(ADP-ribose)pol_reg_dom_sf"/>
</dbReference>
<dbReference type="Pfam" id="PF07713">
    <property type="entry name" value="DUF1604"/>
    <property type="match status" value="1"/>
</dbReference>
<keyword evidence="9" id="KW-0863">Zinc-finger</keyword>
<evidence type="ECO:0000256" key="8">
    <source>
        <dbReference type="ARBA" id="ARBA00022765"/>
    </source>
</evidence>
<dbReference type="CDD" id="cd01437">
    <property type="entry name" value="parp_like"/>
    <property type="match status" value="1"/>
</dbReference>
<dbReference type="GO" id="GO:0006397">
    <property type="term" value="P:mRNA processing"/>
    <property type="evidence" value="ECO:0007669"/>
    <property type="project" value="InterPro"/>
</dbReference>
<dbReference type="Pfam" id="PF05406">
    <property type="entry name" value="WGR"/>
    <property type="match status" value="1"/>
</dbReference>
<keyword evidence="3 16" id="KW-0328">Glycosyltransferase</keyword>
<dbReference type="InterPro" id="IPR036930">
    <property type="entry name" value="WGR_dom_sf"/>
</dbReference>
<evidence type="ECO:0000256" key="7">
    <source>
        <dbReference type="ARBA" id="ARBA00022737"/>
    </source>
</evidence>
<dbReference type="GO" id="GO:0070212">
    <property type="term" value="P:protein poly-ADP-ribosylation"/>
    <property type="evidence" value="ECO:0007669"/>
    <property type="project" value="TreeGrafter"/>
</dbReference>
<dbReference type="InterPro" id="IPR000467">
    <property type="entry name" value="G_patch_dom"/>
</dbReference>
<dbReference type="FunFam" id="1.20.142.10:FF:000002">
    <property type="entry name" value="Poly [ADP-ribose] polymerase"/>
    <property type="match status" value="1"/>
</dbReference>
<keyword evidence="8" id="KW-0013">ADP-ribosylation</keyword>
<dbReference type="PROSITE" id="PS51977">
    <property type="entry name" value="WGR"/>
    <property type="match status" value="1"/>
</dbReference>
<feature type="domain" description="G-patch" evidence="18">
    <location>
        <begin position="140"/>
        <end position="166"/>
    </location>
</feature>
<feature type="compositionally biased region" description="Basic and acidic residues" evidence="17">
    <location>
        <begin position="736"/>
        <end position="747"/>
    </location>
</feature>
<reference evidence="22" key="1">
    <citation type="journal article" date="2017" name="Front. Cell. Infect. Microbiol.">
        <title>The Distinct Transcriptional Response of the Midgut of Amblyomma sculptum and Amblyomma aureolatum Ticks to Rickettsia rickettsii Correlates to Their Differences in Susceptibility to Infection.</title>
        <authorList>
            <person name="Martins L.A."/>
            <person name="Galletti M.F.B.M."/>
            <person name="Ribeiro J.M."/>
            <person name="Fujita A."/>
            <person name="Costa F.B."/>
            <person name="Labruna M.B."/>
            <person name="Daffre S."/>
            <person name="Fogaca A.C."/>
        </authorList>
    </citation>
    <scope>NUCLEOTIDE SEQUENCE</scope>
</reference>
<feature type="compositionally biased region" description="Low complexity" evidence="17">
    <location>
        <begin position="404"/>
        <end position="425"/>
    </location>
</feature>
<dbReference type="InterPro" id="IPR050800">
    <property type="entry name" value="ARTD/PARP"/>
</dbReference>
<keyword evidence="10" id="KW-0862">Zinc</keyword>
<evidence type="ECO:0000256" key="5">
    <source>
        <dbReference type="ARBA" id="ARBA00022695"/>
    </source>
</evidence>
<dbReference type="InterPro" id="IPR011666">
    <property type="entry name" value="DUF1604"/>
</dbReference>
<evidence type="ECO:0000256" key="2">
    <source>
        <dbReference type="ARBA" id="ARBA00008600"/>
    </source>
</evidence>
<keyword evidence="7" id="KW-0677">Repeat</keyword>
<feature type="domain" description="PARP catalytic" evidence="19">
    <location>
        <begin position="1228"/>
        <end position="1448"/>
    </location>
</feature>
<dbReference type="GO" id="GO:0003677">
    <property type="term" value="F:DNA binding"/>
    <property type="evidence" value="ECO:0007669"/>
    <property type="project" value="UniProtKB-KW"/>
</dbReference>
<dbReference type="SUPFAM" id="SSF56399">
    <property type="entry name" value="ADP-ribosylation"/>
    <property type="match status" value="1"/>
</dbReference>
<dbReference type="PROSITE" id="PS50174">
    <property type="entry name" value="G_PATCH"/>
    <property type="match status" value="1"/>
</dbReference>
<dbReference type="InterPro" id="IPR008893">
    <property type="entry name" value="WGR_domain"/>
</dbReference>
<feature type="compositionally biased region" description="Basic residues" evidence="17">
    <location>
        <begin position="781"/>
        <end position="817"/>
    </location>
</feature>
<evidence type="ECO:0000259" key="19">
    <source>
        <dbReference type="PROSITE" id="PS51059"/>
    </source>
</evidence>
<dbReference type="GO" id="GO:0016779">
    <property type="term" value="F:nucleotidyltransferase activity"/>
    <property type="evidence" value="ECO:0007669"/>
    <property type="project" value="UniProtKB-KW"/>
</dbReference>
<feature type="region of interest" description="Disordered" evidence="17">
    <location>
        <begin position="585"/>
        <end position="857"/>
    </location>
</feature>
<feature type="compositionally biased region" description="Basic and acidic residues" evidence="17">
    <location>
        <begin position="706"/>
        <end position="715"/>
    </location>
</feature>
<keyword evidence="11 16" id="KW-0520">NAD</keyword>
<dbReference type="GO" id="GO:1990404">
    <property type="term" value="F:NAD+-protein mono-ADP-ribosyltransferase activity"/>
    <property type="evidence" value="ECO:0007669"/>
    <property type="project" value="TreeGrafter"/>
</dbReference>
<dbReference type="Pfam" id="PF02877">
    <property type="entry name" value="PARP_reg"/>
    <property type="match status" value="1"/>
</dbReference>
<dbReference type="GO" id="GO:0005730">
    <property type="term" value="C:nucleolus"/>
    <property type="evidence" value="ECO:0007669"/>
    <property type="project" value="TreeGrafter"/>
</dbReference>
<keyword evidence="5" id="KW-0548">Nucleotidyltransferase</keyword>
<dbReference type="Pfam" id="PF00644">
    <property type="entry name" value="PARP"/>
    <property type="match status" value="1"/>
</dbReference>
<keyword evidence="12" id="KW-0238">DNA-binding</keyword>
<feature type="compositionally biased region" description="Basic and acidic residues" evidence="17">
    <location>
        <begin position="842"/>
        <end position="857"/>
    </location>
</feature>
<evidence type="ECO:0000256" key="15">
    <source>
        <dbReference type="ARBA" id="ARBA00033987"/>
    </source>
</evidence>
<name>A0A1E1X3G1_9ACAR</name>
<dbReference type="SUPFAM" id="SSF142921">
    <property type="entry name" value="WGR domain-like"/>
    <property type="match status" value="1"/>
</dbReference>
<feature type="domain" description="WGR" evidence="21">
    <location>
        <begin position="974"/>
        <end position="1071"/>
    </location>
</feature>
<feature type="region of interest" description="Disordered" evidence="17">
    <location>
        <begin position="334"/>
        <end position="381"/>
    </location>
</feature>
<keyword evidence="4 16" id="KW-0808">Transferase</keyword>
<evidence type="ECO:0000256" key="16">
    <source>
        <dbReference type="RuleBase" id="RU362114"/>
    </source>
</evidence>
<evidence type="ECO:0000256" key="9">
    <source>
        <dbReference type="ARBA" id="ARBA00022771"/>
    </source>
</evidence>
<comment type="subcellular location">
    <subcellularLocation>
        <location evidence="1">Nucleus</location>
    </subcellularLocation>
</comment>
<evidence type="ECO:0000256" key="14">
    <source>
        <dbReference type="ARBA" id="ARBA00024347"/>
    </source>
</evidence>
<evidence type="ECO:0000256" key="10">
    <source>
        <dbReference type="ARBA" id="ARBA00022833"/>
    </source>
</evidence>
<feature type="compositionally biased region" description="Basic and acidic residues" evidence="17">
    <location>
        <begin position="618"/>
        <end position="629"/>
    </location>
</feature>
<evidence type="ECO:0000256" key="3">
    <source>
        <dbReference type="ARBA" id="ARBA00022676"/>
    </source>
</evidence>
<comment type="similarity">
    <text evidence="2">Belongs to the GPATCH1 family.</text>
</comment>
<keyword evidence="13" id="KW-0539">Nucleus</keyword>
<dbReference type="PANTHER" id="PTHR10459:SF60">
    <property type="entry name" value="POLY [ADP-RIBOSE] POLYMERASE 2"/>
    <property type="match status" value="1"/>
</dbReference>
<evidence type="ECO:0000259" key="18">
    <source>
        <dbReference type="PROSITE" id="PS50174"/>
    </source>
</evidence>
<feature type="region of interest" description="Disordered" evidence="17">
    <location>
        <begin position="393"/>
        <end position="438"/>
    </location>
</feature>
<proteinExistence type="evidence at transcript level"/>
<comment type="similarity">
    <text evidence="14">Belongs to the ARTD/PARP family.</text>
</comment>
<evidence type="ECO:0000259" key="21">
    <source>
        <dbReference type="PROSITE" id="PS51977"/>
    </source>
</evidence>
<evidence type="ECO:0000256" key="13">
    <source>
        <dbReference type="ARBA" id="ARBA00023242"/>
    </source>
</evidence>
<protein>
    <recommendedName>
        <fullName evidence="16">Poly [ADP-ribose] polymerase</fullName>
        <shortName evidence="16">PARP</shortName>
        <ecNumber evidence="16">2.4.2.-</ecNumber>
    </recommendedName>
</protein>
<feature type="compositionally biased region" description="Low complexity" evidence="17">
    <location>
        <begin position="724"/>
        <end position="735"/>
    </location>
</feature>
<feature type="non-terminal residue" evidence="22">
    <location>
        <position position="1"/>
    </location>
</feature>
<evidence type="ECO:0000256" key="6">
    <source>
        <dbReference type="ARBA" id="ARBA00022723"/>
    </source>
</evidence>
<dbReference type="PROSITE" id="PS51060">
    <property type="entry name" value="PARP_ALPHA_HD"/>
    <property type="match status" value="1"/>
</dbReference>
<evidence type="ECO:0000256" key="1">
    <source>
        <dbReference type="ARBA" id="ARBA00004123"/>
    </source>
</evidence>
<dbReference type="InterPro" id="IPR012317">
    <property type="entry name" value="Poly(ADP-ribose)pol_cat_dom"/>
</dbReference>
<dbReference type="Gene3D" id="3.90.228.10">
    <property type="match status" value="1"/>
</dbReference>
<dbReference type="GO" id="GO:0008270">
    <property type="term" value="F:zinc ion binding"/>
    <property type="evidence" value="ECO:0007669"/>
    <property type="project" value="UniProtKB-KW"/>
</dbReference>
<dbReference type="EMBL" id="GFAC01005406">
    <property type="protein sequence ID" value="JAT93782.1"/>
    <property type="molecule type" value="mRNA"/>
</dbReference>
<dbReference type="EC" id="2.4.2.-" evidence="16"/>
<dbReference type="SMART" id="SM00773">
    <property type="entry name" value="WGR"/>
    <property type="match status" value="1"/>
</dbReference>
<evidence type="ECO:0000313" key="22">
    <source>
        <dbReference type="EMBL" id="JAT93782.1"/>
    </source>
</evidence>
<accession>A0A1E1X3G1</accession>
<organism evidence="22">
    <name type="scientific">Amblyomma aureolatum</name>
    <dbReference type="NCBI Taxonomy" id="187763"/>
    <lineage>
        <taxon>Eukaryota</taxon>
        <taxon>Metazoa</taxon>
        <taxon>Ecdysozoa</taxon>
        <taxon>Arthropoda</taxon>
        <taxon>Chelicerata</taxon>
        <taxon>Arachnida</taxon>
        <taxon>Acari</taxon>
        <taxon>Parasitiformes</taxon>
        <taxon>Ixodida</taxon>
        <taxon>Ixodoidea</taxon>
        <taxon>Ixodidae</taxon>
        <taxon>Amblyomminae</taxon>
        <taxon>Amblyomma</taxon>
    </lineage>
</organism>
<evidence type="ECO:0000256" key="11">
    <source>
        <dbReference type="ARBA" id="ARBA00023027"/>
    </source>
</evidence>
<feature type="domain" description="PARP alpha-helical" evidence="20">
    <location>
        <begin position="1101"/>
        <end position="1219"/>
    </location>
</feature>
<dbReference type="PROSITE" id="PS51059">
    <property type="entry name" value="PARP_CATALYTIC"/>
    <property type="match status" value="1"/>
</dbReference>